<dbReference type="EMBL" id="PVNP01000219">
    <property type="protein sequence ID" value="PRO71054.1"/>
    <property type="molecule type" value="Genomic_DNA"/>
</dbReference>
<dbReference type="AlphaFoldDB" id="A0A2S9V3S2"/>
<keyword evidence="3" id="KW-1185">Reference proteome</keyword>
<organism evidence="2 3">
    <name type="scientific">Alteromonas alba</name>
    <dbReference type="NCBI Taxonomy" id="2079529"/>
    <lineage>
        <taxon>Bacteria</taxon>
        <taxon>Pseudomonadati</taxon>
        <taxon>Pseudomonadota</taxon>
        <taxon>Gammaproteobacteria</taxon>
        <taxon>Alteromonadales</taxon>
        <taxon>Alteromonadaceae</taxon>
        <taxon>Alteromonas/Salinimonas group</taxon>
        <taxon>Alteromonas</taxon>
    </lineage>
</organism>
<dbReference type="GO" id="GO:0006281">
    <property type="term" value="P:DNA repair"/>
    <property type="evidence" value="ECO:0007669"/>
    <property type="project" value="InterPro"/>
</dbReference>
<dbReference type="InterPro" id="IPR001126">
    <property type="entry name" value="UmuC"/>
</dbReference>
<dbReference type="Pfam" id="PF00817">
    <property type="entry name" value="IMS"/>
    <property type="match status" value="1"/>
</dbReference>
<sequence>MYALVDANSFYASAEKVFDPAIRQRPVVVLTNNDGCICALRIRHFPITNSGLSITPILIHPITGIMACPISSCGRPQSATGIYLMVCCFLIDSPVRVIR</sequence>
<dbReference type="SUPFAM" id="SSF56672">
    <property type="entry name" value="DNA/RNA polymerases"/>
    <property type="match status" value="1"/>
</dbReference>
<feature type="domain" description="UmuC" evidence="1">
    <location>
        <begin position="2"/>
        <end position="39"/>
    </location>
</feature>
<dbReference type="InterPro" id="IPR043502">
    <property type="entry name" value="DNA/RNA_pol_sf"/>
</dbReference>
<evidence type="ECO:0000313" key="2">
    <source>
        <dbReference type="EMBL" id="PRO71054.1"/>
    </source>
</evidence>
<dbReference type="Gene3D" id="3.40.1170.60">
    <property type="match status" value="1"/>
</dbReference>
<evidence type="ECO:0000313" key="3">
    <source>
        <dbReference type="Proteomes" id="UP000238949"/>
    </source>
</evidence>
<evidence type="ECO:0000259" key="1">
    <source>
        <dbReference type="PROSITE" id="PS50173"/>
    </source>
</evidence>
<comment type="caution">
    <text evidence="2">The sequence shown here is derived from an EMBL/GenBank/DDBJ whole genome shotgun (WGS) entry which is preliminary data.</text>
</comment>
<gene>
    <name evidence="2" type="ORF">C6Y40_24080</name>
</gene>
<name>A0A2S9V3S2_9ALTE</name>
<proteinExistence type="predicted"/>
<protein>
    <recommendedName>
        <fullName evidence="1">UmuC domain-containing protein</fullName>
    </recommendedName>
</protein>
<reference evidence="3" key="1">
    <citation type="journal article" date="2020" name="Int. J. Syst. Evol. Microbiol.">
        <title>Alteromonas alba sp. nov., a marine bacterium isolated from the seawater of the West Pacific Ocean.</title>
        <authorList>
            <person name="Sun C."/>
            <person name="Wu Y.-H."/>
            <person name="Xamxidin M."/>
            <person name="Cheng H."/>
            <person name="Xu X.-W."/>
        </authorList>
    </citation>
    <scope>NUCLEOTIDE SEQUENCE [LARGE SCALE GENOMIC DNA]</scope>
    <source>
        <strain evidence="3">190</strain>
    </source>
</reference>
<dbReference type="Proteomes" id="UP000238949">
    <property type="component" value="Unassembled WGS sequence"/>
</dbReference>
<dbReference type="PROSITE" id="PS50173">
    <property type="entry name" value="UMUC"/>
    <property type="match status" value="1"/>
</dbReference>
<accession>A0A2S9V3S2</accession>